<feature type="transmembrane region" description="Helical" evidence="6">
    <location>
        <begin position="354"/>
        <end position="375"/>
    </location>
</feature>
<proteinExistence type="predicted"/>
<evidence type="ECO:0000256" key="2">
    <source>
        <dbReference type="ARBA" id="ARBA00022475"/>
    </source>
</evidence>
<feature type="transmembrane region" description="Helical" evidence="6">
    <location>
        <begin position="51"/>
        <end position="72"/>
    </location>
</feature>
<comment type="subcellular location">
    <subcellularLocation>
        <location evidence="1">Cell membrane</location>
        <topology evidence="1">Multi-pass membrane protein</topology>
    </subcellularLocation>
</comment>
<keyword evidence="2" id="KW-1003">Cell membrane</keyword>
<keyword evidence="9" id="KW-1185">Reference proteome</keyword>
<comment type="caution">
    <text evidence="8">The sequence shown here is derived from an EMBL/GenBank/DDBJ whole genome shotgun (WGS) entry which is preliminary data.</text>
</comment>
<feature type="transmembrane region" description="Helical" evidence="6">
    <location>
        <begin position="136"/>
        <end position="156"/>
    </location>
</feature>
<evidence type="ECO:0000256" key="6">
    <source>
        <dbReference type="SAM" id="Phobius"/>
    </source>
</evidence>
<evidence type="ECO:0000259" key="7">
    <source>
        <dbReference type="PROSITE" id="PS50850"/>
    </source>
</evidence>
<evidence type="ECO:0000256" key="3">
    <source>
        <dbReference type="ARBA" id="ARBA00022692"/>
    </source>
</evidence>
<feature type="transmembrane region" description="Helical" evidence="6">
    <location>
        <begin position="290"/>
        <end position="307"/>
    </location>
</feature>
<feature type="domain" description="Major facilitator superfamily (MFS) profile" evidence="7">
    <location>
        <begin position="11"/>
        <end position="404"/>
    </location>
</feature>
<dbReference type="Proteomes" id="UP000635316">
    <property type="component" value="Unassembled WGS sequence"/>
</dbReference>
<dbReference type="SUPFAM" id="SSF103473">
    <property type="entry name" value="MFS general substrate transporter"/>
    <property type="match status" value="1"/>
</dbReference>
<feature type="transmembrane region" description="Helical" evidence="6">
    <location>
        <begin position="162"/>
        <end position="186"/>
    </location>
</feature>
<evidence type="ECO:0000313" key="9">
    <source>
        <dbReference type="Proteomes" id="UP000635316"/>
    </source>
</evidence>
<keyword evidence="3 6" id="KW-0812">Transmembrane</keyword>
<sequence length="404" mass="44031">MQILPLKQLRLMLAFLLTGFILSQAYRTVGGVLSVPLKNEFQLDNETLSSIVGSFHVTFGSLQLLIGIWVDCFGIRRTILSFAPFTVIGAVLSGMATSPGMLLLGQILLGLGCAPAFLVCIVLISRNFPAQKFAPMYGIALGLGSIGLIFTSTPVAMISDAFGWRACFYILAVGSFLSWLLIYFTVKDIDDSVDFSLSFKQKMLNALRAVSGYKVLFKMRHTWGIFSLLFVCYAAFLTLRGLWLGPLLVERFGQSLVFAGNLALVLSIISLFSPSLFGRFDPGSGNRYKFLCSVPWVMVVGFIVLAFSSSLWVSVACTVVIAIVNSCSVWQVADIRDIYPKEMQGRALALGNSAFFLGVSFMQSISGNAHAILAINGMDVFASVFFMCAIVMTGGIVGYILLRR</sequence>
<dbReference type="PROSITE" id="PS50850">
    <property type="entry name" value="MFS"/>
    <property type="match status" value="1"/>
</dbReference>
<dbReference type="InterPro" id="IPR020846">
    <property type="entry name" value="MFS_dom"/>
</dbReference>
<dbReference type="InterPro" id="IPR036259">
    <property type="entry name" value="MFS_trans_sf"/>
</dbReference>
<organism evidence="8 9">
    <name type="scientific">Advenella mandrilli</name>
    <dbReference type="NCBI Taxonomy" id="2800330"/>
    <lineage>
        <taxon>Bacteria</taxon>
        <taxon>Pseudomonadati</taxon>
        <taxon>Pseudomonadota</taxon>
        <taxon>Betaproteobacteria</taxon>
        <taxon>Burkholderiales</taxon>
        <taxon>Alcaligenaceae</taxon>
    </lineage>
</organism>
<dbReference type="Gene3D" id="1.20.1250.20">
    <property type="entry name" value="MFS general substrate transporter like domains"/>
    <property type="match status" value="1"/>
</dbReference>
<dbReference type="InterPro" id="IPR011701">
    <property type="entry name" value="MFS"/>
</dbReference>
<keyword evidence="5 6" id="KW-0472">Membrane</keyword>
<protein>
    <submittedName>
        <fullName evidence="8">MFS transporter</fullName>
    </submittedName>
</protein>
<evidence type="ECO:0000256" key="4">
    <source>
        <dbReference type="ARBA" id="ARBA00022989"/>
    </source>
</evidence>
<keyword evidence="4 6" id="KW-1133">Transmembrane helix</keyword>
<dbReference type="Pfam" id="PF07690">
    <property type="entry name" value="MFS_1"/>
    <property type="match status" value="1"/>
</dbReference>
<evidence type="ECO:0000313" key="8">
    <source>
        <dbReference type="EMBL" id="MBK1779695.1"/>
    </source>
</evidence>
<name>A0ABS1EE00_9BURK</name>
<feature type="transmembrane region" description="Helical" evidence="6">
    <location>
        <begin position="79"/>
        <end position="97"/>
    </location>
</feature>
<accession>A0ABS1EE00</accession>
<feature type="transmembrane region" description="Helical" evidence="6">
    <location>
        <begin position="381"/>
        <end position="402"/>
    </location>
</feature>
<dbReference type="EMBL" id="JAENGP010000001">
    <property type="protein sequence ID" value="MBK1779695.1"/>
    <property type="molecule type" value="Genomic_DNA"/>
</dbReference>
<reference evidence="8 9" key="1">
    <citation type="submission" date="2020-12" db="EMBL/GenBank/DDBJ databases">
        <authorList>
            <person name="Lu T."/>
            <person name="Wang Q."/>
            <person name="Han X."/>
        </authorList>
    </citation>
    <scope>NUCLEOTIDE SEQUENCE [LARGE SCALE GENOMIC DNA]</scope>
    <source>
        <strain evidence="8 9">WQ 585</strain>
    </source>
</reference>
<feature type="transmembrane region" description="Helical" evidence="6">
    <location>
        <begin position="223"/>
        <end position="243"/>
    </location>
</feature>
<evidence type="ECO:0000256" key="1">
    <source>
        <dbReference type="ARBA" id="ARBA00004651"/>
    </source>
</evidence>
<dbReference type="PANTHER" id="PTHR43124:SF3">
    <property type="entry name" value="CHLORAMPHENICOL EFFLUX PUMP RV0191"/>
    <property type="match status" value="1"/>
</dbReference>
<dbReference type="InterPro" id="IPR050189">
    <property type="entry name" value="MFS_Efflux_Transporters"/>
</dbReference>
<feature type="transmembrane region" description="Helical" evidence="6">
    <location>
        <begin position="103"/>
        <end position="124"/>
    </location>
</feature>
<dbReference type="PANTHER" id="PTHR43124">
    <property type="entry name" value="PURINE EFFLUX PUMP PBUE"/>
    <property type="match status" value="1"/>
</dbReference>
<evidence type="ECO:0000256" key="5">
    <source>
        <dbReference type="ARBA" id="ARBA00023136"/>
    </source>
</evidence>
<gene>
    <name evidence="8" type="ORF">JHL22_00525</name>
</gene>
<feature type="transmembrane region" description="Helical" evidence="6">
    <location>
        <begin position="313"/>
        <end position="333"/>
    </location>
</feature>
<feature type="transmembrane region" description="Helical" evidence="6">
    <location>
        <begin position="255"/>
        <end position="278"/>
    </location>
</feature>
<dbReference type="RefSeq" id="WP_200232699.1">
    <property type="nucleotide sequence ID" value="NZ_JAENGP010000001.1"/>
</dbReference>